<dbReference type="AlphaFoldDB" id="A0A5K7Z3U3"/>
<organism evidence="2 3">
    <name type="scientific">Desulfosarcina widdelii</name>
    <dbReference type="NCBI Taxonomy" id="947919"/>
    <lineage>
        <taxon>Bacteria</taxon>
        <taxon>Pseudomonadati</taxon>
        <taxon>Thermodesulfobacteriota</taxon>
        <taxon>Desulfobacteria</taxon>
        <taxon>Desulfobacterales</taxon>
        <taxon>Desulfosarcinaceae</taxon>
        <taxon>Desulfosarcina</taxon>
    </lineage>
</organism>
<protein>
    <recommendedName>
        <fullName evidence="1">TIR domain-containing protein</fullName>
    </recommendedName>
</protein>
<sequence length="154" mass="17887">MPVFISHRSIDTERALTVHQYLTNRGVKCYIDKLDDALQSTDDITNVILKRISQCSHMMAVASEYTQGSWWVPFELGVATESDRRISSYKATNVNLPQYLSKWPILSSQYDLNKFIENYKRDNSVAFSESRATYQDIKSADQFHRRLKIDIGQR</sequence>
<dbReference type="Proteomes" id="UP000427769">
    <property type="component" value="Chromosome"/>
</dbReference>
<evidence type="ECO:0000313" key="3">
    <source>
        <dbReference type="Proteomes" id="UP000427769"/>
    </source>
</evidence>
<dbReference type="Pfam" id="PF13676">
    <property type="entry name" value="TIR_2"/>
    <property type="match status" value="1"/>
</dbReference>
<dbReference type="GO" id="GO:0007165">
    <property type="term" value="P:signal transduction"/>
    <property type="evidence" value="ECO:0007669"/>
    <property type="project" value="InterPro"/>
</dbReference>
<gene>
    <name evidence="2" type="ORF">DSCW_20500</name>
</gene>
<evidence type="ECO:0000313" key="2">
    <source>
        <dbReference type="EMBL" id="BBO74633.1"/>
    </source>
</evidence>
<dbReference type="InterPro" id="IPR035897">
    <property type="entry name" value="Toll_tir_struct_dom_sf"/>
</dbReference>
<name>A0A5K7Z3U3_9BACT</name>
<proteinExistence type="predicted"/>
<evidence type="ECO:0000259" key="1">
    <source>
        <dbReference type="Pfam" id="PF13676"/>
    </source>
</evidence>
<dbReference type="KEGG" id="dwd:DSCW_20500"/>
<feature type="domain" description="TIR" evidence="1">
    <location>
        <begin position="3"/>
        <end position="83"/>
    </location>
</feature>
<dbReference type="OrthoDB" id="9810385at2"/>
<dbReference type="SUPFAM" id="SSF52200">
    <property type="entry name" value="Toll/Interleukin receptor TIR domain"/>
    <property type="match status" value="1"/>
</dbReference>
<dbReference type="EMBL" id="AP021875">
    <property type="protein sequence ID" value="BBO74633.1"/>
    <property type="molecule type" value="Genomic_DNA"/>
</dbReference>
<dbReference type="InterPro" id="IPR000157">
    <property type="entry name" value="TIR_dom"/>
</dbReference>
<dbReference type="RefSeq" id="WP_155303640.1">
    <property type="nucleotide sequence ID" value="NZ_AP021875.1"/>
</dbReference>
<accession>A0A5K7Z3U3</accession>
<reference evidence="2 3" key="1">
    <citation type="submission" date="2019-11" db="EMBL/GenBank/DDBJ databases">
        <title>Comparative genomics of hydrocarbon-degrading Desulfosarcina strains.</title>
        <authorList>
            <person name="Watanabe M."/>
            <person name="Kojima H."/>
            <person name="Fukui M."/>
        </authorList>
    </citation>
    <scope>NUCLEOTIDE SEQUENCE [LARGE SCALE GENOMIC DNA]</scope>
    <source>
        <strain evidence="2 3">PP31</strain>
    </source>
</reference>
<keyword evidence="3" id="KW-1185">Reference proteome</keyword>
<dbReference type="Gene3D" id="3.40.50.10140">
    <property type="entry name" value="Toll/interleukin-1 receptor homology (TIR) domain"/>
    <property type="match status" value="1"/>
</dbReference>